<dbReference type="InterPro" id="IPR027393">
    <property type="entry name" value="Virus_scaffolding_prot_C"/>
</dbReference>
<feature type="compositionally biased region" description="Polar residues" evidence="1">
    <location>
        <begin position="112"/>
        <end position="124"/>
    </location>
</feature>
<sequence length="131" mass="14790">MDRISNSPVEVGDWVKGKTKNGELIYGYIEAVNSLQGTVKIKVMDCDNEQIIGKTVETLKHWVKKLPMSTFDGEEPIKALIDLALLTKDESWFMELSAKLKSIRQVAKESEMQNASHPSFQNRLGTYGTRD</sequence>
<evidence type="ECO:0000313" key="3">
    <source>
        <dbReference type="Proteomes" id="UP000613002"/>
    </source>
</evidence>
<feature type="region of interest" description="Disordered" evidence="1">
    <location>
        <begin position="108"/>
        <end position="131"/>
    </location>
</feature>
<dbReference type="GeneID" id="94900366"/>
<organism evidence="2 3">
    <name type="scientific">Parageobacillus toebii NBRC 107807</name>
    <dbReference type="NCBI Taxonomy" id="1223503"/>
    <lineage>
        <taxon>Bacteria</taxon>
        <taxon>Bacillati</taxon>
        <taxon>Bacillota</taxon>
        <taxon>Bacilli</taxon>
        <taxon>Bacillales</taxon>
        <taxon>Anoxybacillaceae</taxon>
        <taxon>Parageobacillus</taxon>
    </lineage>
</organism>
<comment type="caution">
    <text evidence="2">The sequence shown here is derived from an EMBL/GenBank/DDBJ whole genome shotgun (WGS) entry which is preliminary data.</text>
</comment>
<accession>A0A6G9J3V1</accession>
<dbReference type="Gene3D" id="4.10.810.10">
    <property type="entry name" value="Virus Scaffolding Protein, Chain A"/>
    <property type="match status" value="1"/>
</dbReference>
<dbReference type="InterPro" id="IPR014957">
    <property type="entry name" value="IDEAL_dom"/>
</dbReference>
<evidence type="ECO:0000313" key="2">
    <source>
        <dbReference type="EMBL" id="MBB3868945.1"/>
    </source>
</evidence>
<gene>
    <name evidence="2" type="ORF">HNR78_001834</name>
</gene>
<dbReference type="RefSeq" id="WP_062754321.1">
    <property type="nucleotide sequence ID" value="NZ_BDAQ01000004.1"/>
</dbReference>
<protein>
    <submittedName>
        <fullName evidence="2">Uncharacterized protein</fullName>
    </submittedName>
</protein>
<name>A0A6G9J3V1_9BACL</name>
<dbReference type="EMBL" id="JACICZ010000006">
    <property type="protein sequence ID" value="MBB3868945.1"/>
    <property type="molecule type" value="Genomic_DNA"/>
</dbReference>
<dbReference type="Proteomes" id="UP000613002">
    <property type="component" value="Unassembled WGS sequence"/>
</dbReference>
<proteinExistence type="predicted"/>
<dbReference type="Pfam" id="PF08858">
    <property type="entry name" value="IDEAL"/>
    <property type="match status" value="1"/>
</dbReference>
<evidence type="ECO:0000256" key="1">
    <source>
        <dbReference type="SAM" id="MobiDB-lite"/>
    </source>
</evidence>
<dbReference type="AlphaFoldDB" id="A0A6G9J3V1"/>
<reference evidence="2 3" key="1">
    <citation type="submission" date="2020-08" db="EMBL/GenBank/DDBJ databases">
        <title>Genomic Encyclopedia of Type Strains, Phase IV (KMG-IV): sequencing the most valuable type-strain genomes for metagenomic binning, comparative biology and taxonomic classification.</title>
        <authorList>
            <person name="Goeker M."/>
        </authorList>
    </citation>
    <scope>NUCLEOTIDE SEQUENCE [LARGE SCALE GENOMIC DNA]</scope>
    <source>
        <strain evidence="2 3">DSM 14590</strain>
    </source>
</reference>
<dbReference type="SMART" id="SM00914">
    <property type="entry name" value="IDEAL"/>
    <property type="match status" value="1"/>
</dbReference>
<keyword evidence="3" id="KW-1185">Reference proteome</keyword>